<dbReference type="RefSeq" id="WP_008251743.1">
    <property type="nucleotide sequence ID" value="NZ_CP014544.1"/>
</dbReference>
<dbReference type="EMBL" id="CP014544">
    <property type="protein sequence ID" value="AMO69540.1"/>
    <property type="molecule type" value="Genomic_DNA"/>
</dbReference>
<dbReference type="InterPro" id="IPR023614">
    <property type="entry name" value="Porin_dom_sf"/>
</dbReference>
<protein>
    <recommendedName>
        <fullName evidence="2">Alginate export domain-containing protein</fullName>
    </recommendedName>
</protein>
<dbReference type="Pfam" id="PF13372">
    <property type="entry name" value="Alginate_exp"/>
    <property type="match status" value="1"/>
</dbReference>
<accession>A0A127M8I7</accession>
<gene>
    <name evidence="3" type="ORF">AZF00_15090</name>
</gene>
<dbReference type="Proteomes" id="UP000074119">
    <property type="component" value="Chromosome"/>
</dbReference>
<dbReference type="InterPro" id="IPR025388">
    <property type="entry name" value="Alginate_export_dom"/>
</dbReference>
<proteinExistence type="predicted"/>
<reference evidence="3 4" key="1">
    <citation type="submission" date="2015-12" db="EMBL/GenBank/DDBJ databases">
        <authorList>
            <person name="Shamseldin A."/>
            <person name="Moawad H."/>
            <person name="Abd El-Rahim W.M."/>
            <person name="Sadowsky M.J."/>
        </authorList>
    </citation>
    <scope>NUCLEOTIDE SEQUENCE [LARGE SCALE GENOMIC DNA]</scope>
    <source>
        <strain evidence="3 4">SM2</strain>
    </source>
</reference>
<feature type="chain" id="PRO_5007275165" description="Alginate export domain-containing protein" evidence="1">
    <location>
        <begin position="26"/>
        <end position="417"/>
    </location>
</feature>
<evidence type="ECO:0000256" key="1">
    <source>
        <dbReference type="SAM" id="SignalP"/>
    </source>
</evidence>
<feature type="domain" description="Alginate export" evidence="2">
    <location>
        <begin position="40"/>
        <end position="257"/>
    </location>
</feature>
<dbReference type="KEGG" id="zal:AZF00_15090"/>
<evidence type="ECO:0000313" key="3">
    <source>
        <dbReference type="EMBL" id="AMO69540.1"/>
    </source>
</evidence>
<organism evidence="3 4">
    <name type="scientific">Zhongshania aliphaticivorans</name>
    <dbReference type="NCBI Taxonomy" id="1470434"/>
    <lineage>
        <taxon>Bacteria</taxon>
        <taxon>Pseudomonadati</taxon>
        <taxon>Pseudomonadota</taxon>
        <taxon>Gammaproteobacteria</taxon>
        <taxon>Cellvibrionales</taxon>
        <taxon>Spongiibacteraceae</taxon>
        <taxon>Zhongshania</taxon>
    </lineage>
</organism>
<name>A0A127M8I7_9GAMM</name>
<keyword evidence="1" id="KW-0732">Signal</keyword>
<sequence length="417" mass="45021">MLKKKSLSSAVSLGLFAAAAQTTFAAESITEALSQGEAHLNLRLRYESVAEDVAAGGNKTGDALTLKTRVNYKTDAFKGFSGFVEFDDVSNFAGDSNDSVNGQVSESLIADPVGSEVNQAFIGYSNWNSEFKYGRQRLTYDNHRFVGHVGWRQNEQTYDAFTAANSSVENLKLNYAHIANVNRIFGEASAVGDTEMDSHLLNASYTLPAGTVTGYAYLLETDDNLAGFKRMDTDTYGIRWQGKAGDLAYNVEYASQESAGNNPADYSSDYMLVEASYKLAPLTLGLGYEALGADKDGFFITPLATLFKFQGWTDMFLNKGLGNISEGINDTYFTVGGAALGVNWLLAYHSFESEQNNAAGDSDLGSELGAMVTKSWGPYSAELRYASYSAGDSTAFNGGGLSLTDTEKVWLTLSANF</sequence>
<dbReference type="Gene3D" id="2.40.160.10">
    <property type="entry name" value="Porin"/>
    <property type="match status" value="1"/>
</dbReference>
<dbReference type="AlphaFoldDB" id="A0A127M8I7"/>
<dbReference type="STRING" id="1470434.AZF00_15090"/>
<feature type="signal peptide" evidence="1">
    <location>
        <begin position="1"/>
        <end position="25"/>
    </location>
</feature>
<evidence type="ECO:0000313" key="4">
    <source>
        <dbReference type="Proteomes" id="UP000074119"/>
    </source>
</evidence>
<evidence type="ECO:0000259" key="2">
    <source>
        <dbReference type="Pfam" id="PF13372"/>
    </source>
</evidence>